<reference evidence="1 2" key="1">
    <citation type="submission" date="2023-07" db="EMBL/GenBank/DDBJ databases">
        <title>Genomic Encyclopedia of Type Strains, Phase IV (KMG-IV): sequencing the most valuable type-strain genomes for metagenomic binning, comparative biology and taxonomic classification.</title>
        <authorList>
            <person name="Goeker M."/>
        </authorList>
    </citation>
    <scope>NUCLEOTIDE SEQUENCE [LARGE SCALE GENOMIC DNA]</scope>
    <source>
        <strain evidence="1 2">DSM 19092</strain>
    </source>
</reference>
<comment type="caution">
    <text evidence="1">The sequence shown here is derived from an EMBL/GenBank/DDBJ whole genome shotgun (WGS) entry which is preliminary data.</text>
</comment>
<dbReference type="InterPro" id="IPR058870">
    <property type="entry name" value="YuzC"/>
</dbReference>
<dbReference type="Proteomes" id="UP001225646">
    <property type="component" value="Unassembled WGS sequence"/>
</dbReference>
<keyword evidence="2" id="KW-1185">Reference proteome</keyword>
<proteinExistence type="predicted"/>
<evidence type="ECO:0000313" key="2">
    <source>
        <dbReference type="Proteomes" id="UP001225646"/>
    </source>
</evidence>
<evidence type="ECO:0000313" key="1">
    <source>
        <dbReference type="EMBL" id="MDQ0162106.1"/>
    </source>
</evidence>
<organism evidence="1 2">
    <name type="scientific">Aeribacillus alveayuensis</name>
    <dbReference type="NCBI Taxonomy" id="279215"/>
    <lineage>
        <taxon>Bacteria</taxon>
        <taxon>Bacillati</taxon>
        <taxon>Bacillota</taxon>
        <taxon>Bacilli</taxon>
        <taxon>Bacillales</taxon>
        <taxon>Bacillaceae</taxon>
        <taxon>Aeribacillus</taxon>
    </lineage>
</organism>
<dbReference type="RefSeq" id="WP_419151632.1">
    <property type="nucleotide sequence ID" value="NZ_JAUSTR010000002.1"/>
</dbReference>
<name>A0ABT9VMA7_9BACI</name>
<protein>
    <submittedName>
        <fullName evidence="1">Uncharacterized protein</fullName>
    </submittedName>
</protein>
<dbReference type="EMBL" id="JAUSTR010000002">
    <property type="protein sequence ID" value="MDQ0162106.1"/>
    <property type="molecule type" value="Genomic_DNA"/>
</dbReference>
<dbReference type="Pfam" id="PF26344">
    <property type="entry name" value="YuzC"/>
    <property type="match status" value="1"/>
</dbReference>
<gene>
    <name evidence="1" type="ORF">J2S06_001180</name>
</gene>
<sequence>MKNDTYYSFGPFWYYRTHPDVYYRYRQYPQVNPSIFHQSASLTQKLLEEANILLQQLQRNDFAYQVMMYAQKSQQKEVEKLLQSTGVKARIETNFNPNGIHIHLIRKNIDCCRIILALRWG</sequence>
<accession>A0ABT9VMA7</accession>